<dbReference type="GO" id="GO:0003700">
    <property type="term" value="F:DNA-binding transcription factor activity"/>
    <property type="evidence" value="ECO:0007669"/>
    <property type="project" value="InterPro"/>
</dbReference>
<evidence type="ECO:0000313" key="10">
    <source>
        <dbReference type="Proteomes" id="UP000265828"/>
    </source>
</evidence>
<evidence type="ECO:0000313" key="8">
    <source>
        <dbReference type="EMBL" id="VUX23327.1"/>
    </source>
</evidence>
<evidence type="ECO:0000256" key="1">
    <source>
        <dbReference type="ARBA" id="ARBA00023015"/>
    </source>
</evidence>
<dbReference type="Proteomes" id="UP000284242">
    <property type="component" value="Unassembled WGS sequence"/>
</dbReference>
<dbReference type="InterPro" id="IPR018060">
    <property type="entry name" value="HTH_AraC"/>
</dbReference>
<dbReference type="PROSITE" id="PS00041">
    <property type="entry name" value="HTH_ARAC_FAMILY_1"/>
    <property type="match status" value="1"/>
</dbReference>
<dbReference type="EMBL" id="QRZI01000018">
    <property type="protein sequence ID" value="RGV60472.1"/>
    <property type="molecule type" value="Genomic_DNA"/>
</dbReference>
<dbReference type="Gene3D" id="3.20.20.70">
    <property type="entry name" value="Aldolase class I"/>
    <property type="match status" value="1"/>
</dbReference>
<dbReference type="AlphaFoldDB" id="A0A174NJX9"/>
<dbReference type="SUPFAM" id="SSF51621">
    <property type="entry name" value="Phosphoenolpyruvate/pyruvate domain"/>
    <property type="match status" value="1"/>
</dbReference>
<dbReference type="GO" id="GO:0003824">
    <property type="term" value="F:catalytic activity"/>
    <property type="evidence" value="ECO:0007669"/>
    <property type="project" value="InterPro"/>
</dbReference>
<reference evidence="8 12" key="3">
    <citation type="submission" date="2019-07" db="EMBL/GenBank/DDBJ databases">
        <authorList>
            <person name="Hibberd C M."/>
            <person name="Gehrig L. J."/>
            <person name="Chang H.-W."/>
            <person name="Venkatesh S."/>
        </authorList>
    </citation>
    <scope>NUCLEOTIDE SEQUENCE [LARGE SCALE GENOMIC DNA]</scope>
    <source>
        <strain evidence="8">Ruminococcus_obeum_SSTS_Bg7063</strain>
    </source>
</reference>
<proteinExistence type="predicted"/>
<protein>
    <submittedName>
        <fullName evidence="5">Bacillibactin transport regulator</fullName>
    </submittedName>
    <submittedName>
        <fullName evidence="8">HTH-type transcriptional activator Btr</fullName>
    </submittedName>
    <submittedName>
        <fullName evidence="6">Helix-turn-helix domain-containing protein</fullName>
    </submittedName>
</protein>
<evidence type="ECO:0000313" key="12">
    <source>
        <dbReference type="Proteomes" id="UP000409147"/>
    </source>
</evidence>
<evidence type="ECO:0000313" key="5">
    <source>
        <dbReference type="EMBL" id="CUP47551.1"/>
    </source>
</evidence>
<dbReference type="Proteomes" id="UP000409147">
    <property type="component" value="Unassembled WGS sequence"/>
</dbReference>
<evidence type="ECO:0000259" key="4">
    <source>
        <dbReference type="PROSITE" id="PS01124"/>
    </source>
</evidence>
<dbReference type="Pfam" id="PF09370">
    <property type="entry name" value="PEP_hydrolase"/>
    <property type="match status" value="1"/>
</dbReference>
<dbReference type="SUPFAM" id="SSF46689">
    <property type="entry name" value="Homeodomain-like"/>
    <property type="match status" value="2"/>
</dbReference>
<accession>A0A174NJX9</accession>
<dbReference type="InterPro" id="IPR009057">
    <property type="entry name" value="Homeodomain-like_sf"/>
</dbReference>
<dbReference type="GO" id="GO:0043565">
    <property type="term" value="F:sequence-specific DNA binding"/>
    <property type="evidence" value="ECO:0007669"/>
    <property type="project" value="InterPro"/>
</dbReference>
<keyword evidence="12" id="KW-1185">Reference proteome</keyword>
<dbReference type="EMBL" id="CABHNB010000050">
    <property type="protein sequence ID" value="VUX23327.1"/>
    <property type="molecule type" value="Genomic_DNA"/>
</dbReference>
<dbReference type="RefSeq" id="WP_055055879.1">
    <property type="nucleotide sequence ID" value="NZ_CABHNB010000050.1"/>
</dbReference>
<feature type="domain" description="HTH araC/xylS-type" evidence="4">
    <location>
        <begin position="295"/>
        <end position="393"/>
    </location>
</feature>
<dbReference type="Gene3D" id="1.10.10.60">
    <property type="entry name" value="Homeodomain-like"/>
    <property type="match status" value="2"/>
</dbReference>
<dbReference type="InterPro" id="IPR013785">
    <property type="entry name" value="Aldolase_TIM"/>
</dbReference>
<organism evidence="5 9">
    <name type="scientific">Blautia obeum</name>
    <dbReference type="NCBI Taxonomy" id="40520"/>
    <lineage>
        <taxon>Bacteria</taxon>
        <taxon>Bacillati</taxon>
        <taxon>Bacillota</taxon>
        <taxon>Clostridia</taxon>
        <taxon>Lachnospirales</taxon>
        <taxon>Lachnospiraceae</taxon>
        <taxon>Blautia</taxon>
    </lineage>
</organism>
<dbReference type="OrthoDB" id="9805644at2"/>
<evidence type="ECO:0000256" key="3">
    <source>
        <dbReference type="ARBA" id="ARBA00023163"/>
    </source>
</evidence>
<dbReference type="InterPro" id="IPR009215">
    <property type="entry name" value="TIM-br_IGPS-like"/>
</dbReference>
<gene>
    <name evidence="5" type="primary">btr_1</name>
    <name evidence="7" type="ORF">DWW07_16885</name>
    <name evidence="6" type="ORF">DWX77_13325</name>
    <name evidence="5" type="ORF">ERS852533_01468</name>
    <name evidence="8" type="ORF">ROSSTS7063_00055</name>
</gene>
<keyword evidence="3" id="KW-0804">Transcription</keyword>
<evidence type="ECO:0000313" key="11">
    <source>
        <dbReference type="Proteomes" id="UP000284242"/>
    </source>
</evidence>
<name>A0A174NJX9_9FIRM</name>
<evidence type="ECO:0000256" key="2">
    <source>
        <dbReference type="ARBA" id="ARBA00023125"/>
    </source>
</evidence>
<dbReference type="EMBL" id="QRVV01000052">
    <property type="protein sequence ID" value="RGS70504.1"/>
    <property type="molecule type" value="Genomic_DNA"/>
</dbReference>
<dbReference type="PANTHER" id="PTHR31862:SF1">
    <property type="entry name" value="UPF0261 DOMAIN PROTEIN (AFU_ORTHOLOGUE AFUA_1G10120)"/>
    <property type="match status" value="1"/>
</dbReference>
<dbReference type="InterPro" id="IPR018062">
    <property type="entry name" value="HTH_AraC-typ_CS"/>
</dbReference>
<dbReference type="InterPro" id="IPR051353">
    <property type="entry name" value="Tobamovirus_resist_UPF0261"/>
</dbReference>
<dbReference type="PROSITE" id="PS01124">
    <property type="entry name" value="HTH_ARAC_FAMILY_2"/>
    <property type="match status" value="1"/>
</dbReference>
<evidence type="ECO:0000313" key="9">
    <source>
        <dbReference type="Proteomes" id="UP000095413"/>
    </source>
</evidence>
<reference evidence="10 11" key="2">
    <citation type="submission" date="2018-08" db="EMBL/GenBank/DDBJ databases">
        <title>A genome reference for cultivated species of the human gut microbiota.</title>
        <authorList>
            <person name="Zou Y."/>
            <person name="Xue W."/>
            <person name="Luo G."/>
        </authorList>
    </citation>
    <scope>NUCLEOTIDE SEQUENCE [LARGE SCALE GENOMIC DNA]</scope>
    <source>
        <strain evidence="7 10">AF14-23</strain>
        <strain evidence="6 11">AF21-24</strain>
    </source>
</reference>
<keyword evidence="2" id="KW-0238">DNA-binding</keyword>
<keyword evidence="1" id="KW-0805">Transcription regulation</keyword>
<dbReference type="SMART" id="SM00342">
    <property type="entry name" value="HTH_ARAC"/>
    <property type="match status" value="1"/>
</dbReference>
<evidence type="ECO:0000313" key="6">
    <source>
        <dbReference type="EMBL" id="RGS70504.1"/>
    </source>
</evidence>
<dbReference type="EMBL" id="CZBA01000007">
    <property type="protein sequence ID" value="CUP47551.1"/>
    <property type="molecule type" value="Genomic_DNA"/>
</dbReference>
<sequence>MDREYILRLLHAQVNINGHIVGAAVGSGMTAKYAVMGGSDFVMALSAGKYRVMGRSSYASYFCYGNSNQTVMELGTRELLPVIQEVPVLFGLFASDPEIHLYEYLKMIKENGFSGIVNYPTMSLIDGKFRIALEEEGNTYQKEVEAIRLAHYYDLFTVAFVTNAEESELMIEAGADVICAHLGLTKGGYLGAKNVLSIQDGKKLTDEIFEVCMKKNPDALRMIYAGPASTPIDMQYMYQNTACQGYIGGSTFERIPVERAIYNTTKAFKSYGSLDENDPMMKMINGNWNPGDYTEFVKKYIEEHYMNEIKLADLALVAHVTPSYLSTKFKKETGISFTEYLVRHRIRKAKKLIKSGNSSFKEVADAVGYHDYVQFSKMFKKYAGVAPSIYRQASFKTE</sequence>
<dbReference type="Proteomes" id="UP000265828">
    <property type="component" value="Unassembled WGS sequence"/>
</dbReference>
<dbReference type="InterPro" id="IPR015813">
    <property type="entry name" value="Pyrv/PenolPyrv_kinase-like_dom"/>
</dbReference>
<dbReference type="Pfam" id="PF12833">
    <property type="entry name" value="HTH_18"/>
    <property type="match status" value="1"/>
</dbReference>
<evidence type="ECO:0000313" key="7">
    <source>
        <dbReference type="EMBL" id="RGV60472.1"/>
    </source>
</evidence>
<dbReference type="PANTHER" id="PTHR31862">
    <property type="entry name" value="UPF0261 DOMAIN PROTEIN (AFU_ORTHOLOGUE AFUA_1G10120)"/>
    <property type="match status" value="1"/>
</dbReference>
<reference evidence="5 9" key="1">
    <citation type="submission" date="2015-09" db="EMBL/GenBank/DDBJ databases">
        <authorList>
            <consortium name="Pathogen Informatics"/>
        </authorList>
    </citation>
    <scope>NUCLEOTIDE SEQUENCE [LARGE SCALE GENOMIC DNA]</scope>
    <source>
        <strain evidence="5 9">2789STDY5834921</strain>
    </source>
</reference>
<dbReference type="Proteomes" id="UP000095413">
    <property type="component" value="Unassembled WGS sequence"/>
</dbReference>